<accession>A0A4R7I3M2</accession>
<keyword evidence="2" id="KW-0238">DNA-binding</keyword>
<dbReference type="GO" id="GO:0000976">
    <property type="term" value="F:transcription cis-regulatory region binding"/>
    <property type="evidence" value="ECO:0007669"/>
    <property type="project" value="TreeGrafter"/>
</dbReference>
<dbReference type="Pfam" id="PF13377">
    <property type="entry name" value="Peripla_BP_3"/>
    <property type="match status" value="1"/>
</dbReference>
<keyword evidence="1" id="KW-0805">Transcription regulation</keyword>
<dbReference type="EMBL" id="SOAU01000001">
    <property type="protein sequence ID" value="TDT18242.1"/>
    <property type="molecule type" value="Genomic_DNA"/>
</dbReference>
<dbReference type="InterPro" id="IPR028082">
    <property type="entry name" value="Peripla_BP_I"/>
</dbReference>
<protein>
    <submittedName>
        <fullName evidence="5">LacI family transcriptional regulator</fullName>
    </submittedName>
</protein>
<dbReference type="Gene3D" id="1.10.260.40">
    <property type="entry name" value="lambda repressor-like DNA-binding domains"/>
    <property type="match status" value="1"/>
</dbReference>
<evidence type="ECO:0000256" key="3">
    <source>
        <dbReference type="ARBA" id="ARBA00023163"/>
    </source>
</evidence>
<keyword evidence="6" id="KW-1185">Reference proteome</keyword>
<dbReference type="Gene3D" id="3.40.50.2300">
    <property type="match status" value="2"/>
</dbReference>
<organism evidence="5 6">
    <name type="scientific">Ilumatobacter fluminis</name>
    <dbReference type="NCBI Taxonomy" id="467091"/>
    <lineage>
        <taxon>Bacteria</taxon>
        <taxon>Bacillati</taxon>
        <taxon>Actinomycetota</taxon>
        <taxon>Acidimicrobiia</taxon>
        <taxon>Acidimicrobiales</taxon>
        <taxon>Ilumatobacteraceae</taxon>
        <taxon>Ilumatobacter</taxon>
    </lineage>
</organism>
<dbReference type="InterPro" id="IPR000843">
    <property type="entry name" value="HTH_LacI"/>
</dbReference>
<evidence type="ECO:0000259" key="4">
    <source>
        <dbReference type="PROSITE" id="PS50932"/>
    </source>
</evidence>
<evidence type="ECO:0000313" key="5">
    <source>
        <dbReference type="EMBL" id="TDT18242.1"/>
    </source>
</evidence>
<dbReference type="GO" id="GO:0003700">
    <property type="term" value="F:DNA-binding transcription factor activity"/>
    <property type="evidence" value="ECO:0007669"/>
    <property type="project" value="TreeGrafter"/>
</dbReference>
<comment type="caution">
    <text evidence="5">The sequence shown here is derived from an EMBL/GenBank/DDBJ whole genome shotgun (WGS) entry which is preliminary data.</text>
</comment>
<proteinExistence type="predicted"/>
<dbReference type="PANTHER" id="PTHR30146">
    <property type="entry name" value="LACI-RELATED TRANSCRIPTIONAL REPRESSOR"/>
    <property type="match status" value="1"/>
</dbReference>
<dbReference type="InterPro" id="IPR046335">
    <property type="entry name" value="LacI/GalR-like_sensor"/>
</dbReference>
<dbReference type="CDD" id="cd06267">
    <property type="entry name" value="PBP1_LacI_sugar_binding-like"/>
    <property type="match status" value="1"/>
</dbReference>
<sequence>MSTSAVTLAEVAAAAGVHPSTVSRVISRPDLVKSSTVERVTASIERLGYEPNRAARQLAGGRTGRIGVLVPDLTNPFFAEIVSRIETEAGDRGDLVLVAGTGARSDVELKTLRSVAGSVDGVVVCSPVANTAEVRTAVGSLPLVYVNRRATGVHSVVVDQAAVIELGLAHLRRLGHERIAVALGPSPYWSTEQRRRAARRAGIVTIAPIDADHPDQALDEVRSNRCTAVMTFNDLGAFALVHAAHDAGVRVPDDLSVVGSDDVPFAAHHLPPLTTVDGDAHAVGDAAFAALARLVAGDDPPNVVIAPRLITRSSTGPAR</sequence>
<dbReference type="SUPFAM" id="SSF47413">
    <property type="entry name" value="lambda repressor-like DNA-binding domains"/>
    <property type="match status" value="1"/>
</dbReference>
<dbReference type="SUPFAM" id="SSF53822">
    <property type="entry name" value="Periplasmic binding protein-like I"/>
    <property type="match status" value="1"/>
</dbReference>
<dbReference type="CDD" id="cd01392">
    <property type="entry name" value="HTH_LacI"/>
    <property type="match status" value="1"/>
</dbReference>
<dbReference type="RefSeq" id="WP_166657694.1">
    <property type="nucleotide sequence ID" value="NZ_SOAU01000001.1"/>
</dbReference>
<dbReference type="SMART" id="SM00354">
    <property type="entry name" value="HTH_LACI"/>
    <property type="match status" value="1"/>
</dbReference>
<evidence type="ECO:0000256" key="2">
    <source>
        <dbReference type="ARBA" id="ARBA00023125"/>
    </source>
</evidence>
<dbReference type="InterPro" id="IPR010982">
    <property type="entry name" value="Lambda_DNA-bd_dom_sf"/>
</dbReference>
<evidence type="ECO:0000256" key="1">
    <source>
        <dbReference type="ARBA" id="ARBA00023015"/>
    </source>
</evidence>
<dbReference type="AlphaFoldDB" id="A0A4R7I3M2"/>
<dbReference type="Pfam" id="PF00356">
    <property type="entry name" value="LacI"/>
    <property type="match status" value="1"/>
</dbReference>
<dbReference type="PANTHER" id="PTHR30146:SF138">
    <property type="entry name" value="TRANSCRIPTIONAL REGULATORY PROTEIN"/>
    <property type="match status" value="1"/>
</dbReference>
<name>A0A4R7I3M2_9ACTN</name>
<gene>
    <name evidence="5" type="ORF">BDK89_3860</name>
</gene>
<dbReference type="Proteomes" id="UP000294558">
    <property type="component" value="Unassembled WGS sequence"/>
</dbReference>
<keyword evidence="3" id="KW-0804">Transcription</keyword>
<feature type="domain" description="HTH lacI-type" evidence="4">
    <location>
        <begin position="6"/>
        <end position="60"/>
    </location>
</feature>
<evidence type="ECO:0000313" key="6">
    <source>
        <dbReference type="Proteomes" id="UP000294558"/>
    </source>
</evidence>
<dbReference type="PROSITE" id="PS50932">
    <property type="entry name" value="HTH_LACI_2"/>
    <property type="match status" value="1"/>
</dbReference>
<reference evidence="5 6" key="1">
    <citation type="submission" date="2019-03" db="EMBL/GenBank/DDBJ databases">
        <title>Sequencing the genomes of 1000 actinobacteria strains.</title>
        <authorList>
            <person name="Klenk H.-P."/>
        </authorList>
    </citation>
    <scope>NUCLEOTIDE SEQUENCE [LARGE SCALE GENOMIC DNA]</scope>
    <source>
        <strain evidence="5 6">DSM 18936</strain>
    </source>
</reference>